<evidence type="ECO:0000256" key="6">
    <source>
        <dbReference type="ARBA" id="ARBA00023136"/>
    </source>
</evidence>
<sequence>MPIFSVNMFWITIAPSYYWLMYGLGFIGGYLIIKKRWLLSEALLDNLTLYIFFGVIFWGRFGYVIFYNLPFYLQNPGEILKFWHWWMSFFGGAIWVILAMIIFAINNKEKLNNRFLPSQEWQGGQEWQGFANFYDIADNVVTILPIWLGLWRVWNYLNKELLWFEYSGFLAVYKNWIWYFPSPLLEALLEWLVLYFILSFLFKRRKYLGQIWWGFLFFYGIFRFLIEFVRTPDVQIWYIFWWITIAQIMSIPMILIWLYFWLFFKKYPANAK</sequence>
<evidence type="ECO:0008006" key="9">
    <source>
        <dbReference type="Google" id="ProtNLM"/>
    </source>
</evidence>
<dbReference type="PANTHER" id="PTHR30589">
    <property type="entry name" value="PROLIPOPROTEIN DIACYLGLYCERYL TRANSFERASE"/>
    <property type="match status" value="1"/>
</dbReference>
<evidence type="ECO:0000256" key="7">
    <source>
        <dbReference type="SAM" id="Phobius"/>
    </source>
</evidence>
<feature type="transmembrane region" description="Helical" evidence="7">
    <location>
        <begin position="177"/>
        <end position="198"/>
    </location>
</feature>
<dbReference type="GO" id="GO:0042158">
    <property type="term" value="P:lipoprotein biosynthetic process"/>
    <property type="evidence" value="ECO:0007669"/>
    <property type="project" value="InterPro"/>
</dbReference>
<evidence type="ECO:0000256" key="2">
    <source>
        <dbReference type="ARBA" id="ARBA00022475"/>
    </source>
</evidence>
<dbReference type="GO" id="GO:0005886">
    <property type="term" value="C:plasma membrane"/>
    <property type="evidence" value="ECO:0007669"/>
    <property type="project" value="InterPro"/>
</dbReference>
<keyword evidence="6 7" id="KW-0472">Membrane</keyword>
<evidence type="ECO:0000313" key="8">
    <source>
        <dbReference type="EMBL" id="EKD66525.1"/>
    </source>
</evidence>
<keyword evidence="3" id="KW-0808">Transferase</keyword>
<dbReference type="GO" id="GO:0008961">
    <property type="term" value="F:phosphatidylglycerol-prolipoprotein diacylglyceryl transferase activity"/>
    <property type="evidence" value="ECO:0007669"/>
    <property type="project" value="InterPro"/>
</dbReference>
<keyword evidence="5 7" id="KW-1133">Transmembrane helix</keyword>
<reference evidence="8" key="1">
    <citation type="journal article" date="2012" name="Science">
        <title>Fermentation, hydrogen, and sulfur metabolism in multiple uncultivated bacterial phyla.</title>
        <authorList>
            <person name="Wrighton K.C."/>
            <person name="Thomas B.C."/>
            <person name="Sharon I."/>
            <person name="Miller C.S."/>
            <person name="Castelle C.J."/>
            <person name="VerBerkmoes N.C."/>
            <person name="Wilkins M.J."/>
            <person name="Hettich R.L."/>
            <person name="Lipton M.S."/>
            <person name="Williams K.H."/>
            <person name="Long P.E."/>
            <person name="Banfield J.F."/>
        </authorList>
    </citation>
    <scope>NUCLEOTIDE SEQUENCE [LARGE SCALE GENOMIC DNA]</scope>
</reference>
<dbReference type="InterPro" id="IPR001640">
    <property type="entry name" value="Lgt"/>
</dbReference>
<feature type="transmembrane region" description="Helical" evidence="7">
    <location>
        <begin position="83"/>
        <end position="105"/>
    </location>
</feature>
<evidence type="ECO:0000256" key="1">
    <source>
        <dbReference type="ARBA" id="ARBA00007150"/>
    </source>
</evidence>
<feature type="transmembrane region" description="Helical" evidence="7">
    <location>
        <begin position="42"/>
        <end position="63"/>
    </location>
</feature>
<feature type="transmembrane region" description="Helical" evidence="7">
    <location>
        <begin position="238"/>
        <end position="264"/>
    </location>
</feature>
<name>K2AER2_9BACT</name>
<dbReference type="Pfam" id="PF01790">
    <property type="entry name" value="LGT"/>
    <property type="match status" value="2"/>
</dbReference>
<protein>
    <recommendedName>
        <fullName evidence="9">Phosphatidylglycerol--prolipoprotein diacylglyceryl transferase</fullName>
    </recommendedName>
</protein>
<comment type="similarity">
    <text evidence="1">Belongs to the Lgt family.</text>
</comment>
<dbReference type="PANTHER" id="PTHR30589:SF0">
    <property type="entry name" value="PHOSPHATIDYLGLYCEROL--PROLIPOPROTEIN DIACYLGLYCERYL TRANSFERASE"/>
    <property type="match status" value="1"/>
</dbReference>
<feature type="transmembrane region" description="Helical" evidence="7">
    <location>
        <begin position="207"/>
        <end position="226"/>
    </location>
</feature>
<dbReference type="AlphaFoldDB" id="K2AER2"/>
<gene>
    <name evidence="8" type="ORF">ACD_49C00038G0059</name>
</gene>
<keyword evidence="4 7" id="KW-0812">Transmembrane</keyword>
<dbReference type="EMBL" id="AMFJ01021624">
    <property type="protein sequence ID" value="EKD66525.1"/>
    <property type="molecule type" value="Genomic_DNA"/>
</dbReference>
<organism evidence="8">
    <name type="scientific">uncultured bacterium</name>
    <name type="common">gcode 4</name>
    <dbReference type="NCBI Taxonomy" id="1234023"/>
    <lineage>
        <taxon>Bacteria</taxon>
        <taxon>environmental samples</taxon>
    </lineage>
</organism>
<evidence type="ECO:0000256" key="5">
    <source>
        <dbReference type="ARBA" id="ARBA00022989"/>
    </source>
</evidence>
<comment type="caution">
    <text evidence="8">The sequence shown here is derived from an EMBL/GenBank/DDBJ whole genome shotgun (WGS) entry which is preliminary data.</text>
</comment>
<accession>K2AER2</accession>
<evidence type="ECO:0000256" key="3">
    <source>
        <dbReference type="ARBA" id="ARBA00022679"/>
    </source>
</evidence>
<keyword evidence="2" id="KW-1003">Cell membrane</keyword>
<feature type="transmembrane region" description="Helical" evidence="7">
    <location>
        <begin position="16"/>
        <end position="33"/>
    </location>
</feature>
<proteinExistence type="inferred from homology"/>
<evidence type="ECO:0000256" key="4">
    <source>
        <dbReference type="ARBA" id="ARBA00022692"/>
    </source>
</evidence>